<evidence type="ECO:0000313" key="2">
    <source>
        <dbReference type="Proteomes" id="UP000005824"/>
    </source>
</evidence>
<proteinExistence type="predicted"/>
<name>B4D3B9_9BACT</name>
<dbReference type="InParanoid" id="B4D3B9"/>
<accession>B4D3B9</accession>
<evidence type="ECO:0000313" key="1">
    <source>
        <dbReference type="EMBL" id="EDY19230.1"/>
    </source>
</evidence>
<dbReference type="STRING" id="497964.CfE428DRAFT_3407"/>
<comment type="caution">
    <text evidence="1">The sequence shown here is derived from an EMBL/GenBank/DDBJ whole genome shotgun (WGS) entry which is preliminary data.</text>
</comment>
<sequence>MFDRIKRLFGSASAPAREIVQCETKALETPAGPKFAIFLAANLHQPAALDALVEALVERFKLHRMISPPETSMLLLTIIGPCDAPAVLSRWQARVSGDQIARLWMDQMEKADLAVTPKGAVASQYHSLLPTKGERANGV</sequence>
<protein>
    <submittedName>
        <fullName evidence="1">Uncharacterized protein</fullName>
    </submittedName>
</protein>
<dbReference type="EMBL" id="ABVL01000009">
    <property type="protein sequence ID" value="EDY19230.1"/>
    <property type="molecule type" value="Genomic_DNA"/>
</dbReference>
<dbReference type="AlphaFoldDB" id="B4D3B9"/>
<organism evidence="1 2">
    <name type="scientific">Chthoniobacter flavus Ellin428</name>
    <dbReference type="NCBI Taxonomy" id="497964"/>
    <lineage>
        <taxon>Bacteria</taxon>
        <taxon>Pseudomonadati</taxon>
        <taxon>Verrucomicrobiota</taxon>
        <taxon>Spartobacteria</taxon>
        <taxon>Chthoniobacterales</taxon>
        <taxon>Chthoniobacteraceae</taxon>
        <taxon>Chthoniobacter</taxon>
    </lineage>
</organism>
<gene>
    <name evidence="1" type="ORF">CfE428DRAFT_3407</name>
</gene>
<keyword evidence="2" id="KW-1185">Reference proteome</keyword>
<dbReference type="RefSeq" id="WP_006980732.1">
    <property type="nucleotide sequence ID" value="NZ_ABVL01000009.1"/>
</dbReference>
<dbReference type="Proteomes" id="UP000005824">
    <property type="component" value="Unassembled WGS sequence"/>
</dbReference>
<reference evidence="1 2" key="1">
    <citation type="journal article" date="2011" name="J. Bacteriol.">
        <title>Genome sequence of Chthoniobacter flavus Ellin428, an aerobic heterotrophic soil bacterium.</title>
        <authorList>
            <person name="Kant R."/>
            <person name="van Passel M.W."/>
            <person name="Palva A."/>
            <person name="Lucas S."/>
            <person name="Lapidus A."/>
            <person name="Glavina Del Rio T."/>
            <person name="Dalin E."/>
            <person name="Tice H."/>
            <person name="Bruce D."/>
            <person name="Goodwin L."/>
            <person name="Pitluck S."/>
            <person name="Larimer F.W."/>
            <person name="Land M.L."/>
            <person name="Hauser L."/>
            <person name="Sangwan P."/>
            <person name="de Vos W.M."/>
            <person name="Janssen P.H."/>
            <person name="Smidt H."/>
        </authorList>
    </citation>
    <scope>NUCLEOTIDE SEQUENCE [LARGE SCALE GENOMIC DNA]</scope>
    <source>
        <strain evidence="1 2">Ellin428</strain>
    </source>
</reference>